<accession>A0A6S6U457</accession>
<gene>
    <name evidence="1" type="ORF">HELGO_WM6585</name>
</gene>
<name>A0A6S6U457_9GAMM</name>
<dbReference type="AlphaFoldDB" id="A0A6S6U457"/>
<sequence length="129" mass="14537">MPLHQSKKLMKQTADLIVASPQVITHRINQMALAPFTLSPVAMQEIYTMTTEKVLATQQSWLAMSTEITTLNQRYINSMLSSFWTPWAKQPSDTISALDYQRESLRALNKGVAPIRDTAVSNAERLKSI</sequence>
<dbReference type="EMBL" id="CACVAY010000112">
    <property type="protein sequence ID" value="CAA6822988.1"/>
    <property type="molecule type" value="Genomic_DNA"/>
</dbReference>
<evidence type="ECO:0008006" key="2">
    <source>
        <dbReference type="Google" id="ProtNLM"/>
    </source>
</evidence>
<proteinExistence type="predicted"/>
<dbReference type="NCBIfam" id="NF045536">
    <property type="entry name" value="phasin_PhaP6"/>
    <property type="match status" value="1"/>
</dbReference>
<reference evidence="1" key="1">
    <citation type="submission" date="2020-01" db="EMBL/GenBank/DDBJ databases">
        <authorList>
            <person name="Meier V. D."/>
            <person name="Meier V D."/>
        </authorList>
    </citation>
    <scope>NUCLEOTIDE SEQUENCE</scope>
    <source>
        <strain evidence="1">HLG_WM_MAG_07</strain>
    </source>
</reference>
<evidence type="ECO:0000313" key="1">
    <source>
        <dbReference type="EMBL" id="CAA6822988.1"/>
    </source>
</evidence>
<protein>
    <recommendedName>
        <fullName evidence="2">Phasin domain-containing protein</fullName>
    </recommendedName>
</protein>
<organism evidence="1">
    <name type="scientific">uncultured Thiotrichaceae bacterium</name>
    <dbReference type="NCBI Taxonomy" id="298394"/>
    <lineage>
        <taxon>Bacteria</taxon>
        <taxon>Pseudomonadati</taxon>
        <taxon>Pseudomonadota</taxon>
        <taxon>Gammaproteobacteria</taxon>
        <taxon>Thiotrichales</taxon>
        <taxon>Thiotrichaceae</taxon>
        <taxon>environmental samples</taxon>
    </lineage>
</organism>
<dbReference type="InterPro" id="IPR053785">
    <property type="entry name" value="PhaP6-like"/>
</dbReference>